<keyword evidence="21" id="KW-1185">Reference proteome</keyword>
<feature type="transmembrane region" description="Helical" evidence="19">
    <location>
        <begin position="49"/>
        <end position="76"/>
    </location>
</feature>
<gene>
    <name evidence="19 20" type="primary">cobS</name>
    <name evidence="20" type="ORF">H6A34_04620</name>
</gene>
<evidence type="ECO:0000256" key="9">
    <source>
        <dbReference type="ARBA" id="ARBA00022679"/>
    </source>
</evidence>
<evidence type="ECO:0000256" key="19">
    <source>
        <dbReference type="HAMAP-Rule" id="MF_00719"/>
    </source>
</evidence>
<evidence type="ECO:0000256" key="4">
    <source>
        <dbReference type="ARBA" id="ARBA00010561"/>
    </source>
</evidence>
<accession>A0A938WU09</accession>
<dbReference type="GO" id="GO:0005886">
    <property type="term" value="C:plasma membrane"/>
    <property type="evidence" value="ECO:0007669"/>
    <property type="project" value="UniProtKB-SubCell"/>
</dbReference>
<evidence type="ECO:0000256" key="6">
    <source>
        <dbReference type="ARBA" id="ARBA00015850"/>
    </source>
</evidence>
<evidence type="ECO:0000256" key="16">
    <source>
        <dbReference type="ARBA" id="ARBA00032853"/>
    </source>
</evidence>
<proteinExistence type="inferred from homology"/>
<keyword evidence="9 19" id="KW-0808">Transferase</keyword>
<evidence type="ECO:0000256" key="5">
    <source>
        <dbReference type="ARBA" id="ARBA00013200"/>
    </source>
</evidence>
<evidence type="ECO:0000256" key="13">
    <source>
        <dbReference type="ARBA" id="ARBA00023136"/>
    </source>
</evidence>
<dbReference type="AlphaFoldDB" id="A0A938WU09"/>
<keyword evidence="7 19" id="KW-1003">Cell membrane</keyword>
<evidence type="ECO:0000256" key="3">
    <source>
        <dbReference type="ARBA" id="ARBA00004663"/>
    </source>
</evidence>
<evidence type="ECO:0000313" key="20">
    <source>
        <dbReference type="EMBL" id="MBM6673159.1"/>
    </source>
</evidence>
<protein>
    <recommendedName>
        <fullName evidence="6 19">Adenosylcobinamide-GDP ribazoletransferase</fullName>
        <ecNumber evidence="5 19">2.7.8.26</ecNumber>
    </recommendedName>
    <alternativeName>
        <fullName evidence="16 19">Cobalamin synthase</fullName>
    </alternativeName>
    <alternativeName>
        <fullName evidence="15 19">Cobalamin-5'-phosphate synthase</fullName>
    </alternativeName>
</protein>
<name>A0A938WU09_9BACT</name>
<comment type="cofactor">
    <cofactor evidence="1 19">
        <name>Mg(2+)</name>
        <dbReference type="ChEBI" id="CHEBI:18420"/>
    </cofactor>
</comment>
<feature type="transmembrane region" description="Helical" evidence="19">
    <location>
        <begin position="184"/>
        <end position="207"/>
    </location>
</feature>
<keyword evidence="11 19" id="KW-0460">Magnesium</keyword>
<dbReference type="GO" id="GO:0009236">
    <property type="term" value="P:cobalamin biosynthetic process"/>
    <property type="evidence" value="ECO:0007669"/>
    <property type="project" value="UniProtKB-UniRule"/>
</dbReference>
<evidence type="ECO:0000256" key="14">
    <source>
        <dbReference type="ARBA" id="ARBA00025228"/>
    </source>
</evidence>
<dbReference type="GO" id="GO:0008818">
    <property type="term" value="F:cobalamin 5'-phosphate synthase activity"/>
    <property type="evidence" value="ECO:0007669"/>
    <property type="project" value="UniProtKB-UniRule"/>
</dbReference>
<evidence type="ECO:0000256" key="1">
    <source>
        <dbReference type="ARBA" id="ARBA00001946"/>
    </source>
</evidence>
<dbReference type="NCBIfam" id="TIGR00317">
    <property type="entry name" value="cobS"/>
    <property type="match status" value="1"/>
</dbReference>
<organism evidence="20 21">
    <name type="scientific">Marseilla massiliensis</name>
    <dbReference type="NCBI Taxonomy" id="1841864"/>
    <lineage>
        <taxon>Bacteria</taxon>
        <taxon>Pseudomonadati</taxon>
        <taxon>Bacteroidota</taxon>
        <taxon>Bacteroidia</taxon>
        <taxon>Bacteroidales</taxon>
        <taxon>Prevotellaceae</taxon>
        <taxon>Marseilla</taxon>
    </lineage>
</organism>
<dbReference type="GO" id="GO:0051073">
    <property type="term" value="F:adenosylcobinamide-GDP ribazoletransferase activity"/>
    <property type="evidence" value="ECO:0007669"/>
    <property type="project" value="UniProtKB-UniRule"/>
</dbReference>
<dbReference type="Pfam" id="PF02654">
    <property type="entry name" value="CobS"/>
    <property type="match status" value="1"/>
</dbReference>
<comment type="function">
    <text evidence="14 19">Joins adenosylcobinamide-GDP and alpha-ribazole to generate adenosylcobalamin (Ado-cobalamin). Also synthesizes adenosylcobalamin 5'-phosphate from adenosylcobinamide-GDP and alpha-ribazole 5'-phosphate.</text>
</comment>
<evidence type="ECO:0000256" key="11">
    <source>
        <dbReference type="ARBA" id="ARBA00022842"/>
    </source>
</evidence>
<comment type="pathway">
    <text evidence="3 19">Cofactor biosynthesis; adenosylcobalamin biosynthesis; adenosylcobalamin from cob(II)yrinate a,c-diamide: step 7/7.</text>
</comment>
<dbReference type="PANTHER" id="PTHR34148:SF1">
    <property type="entry name" value="ADENOSYLCOBINAMIDE-GDP RIBAZOLETRANSFERASE"/>
    <property type="match status" value="1"/>
</dbReference>
<dbReference type="HAMAP" id="MF_00719">
    <property type="entry name" value="CobS"/>
    <property type="match status" value="1"/>
</dbReference>
<feature type="transmembrane region" description="Helical" evidence="19">
    <location>
        <begin position="12"/>
        <end position="29"/>
    </location>
</feature>
<dbReference type="PANTHER" id="PTHR34148">
    <property type="entry name" value="ADENOSYLCOBINAMIDE-GDP RIBAZOLETRANSFERASE"/>
    <property type="match status" value="1"/>
</dbReference>
<dbReference type="EC" id="2.7.8.26" evidence="5 19"/>
<keyword evidence="10 19" id="KW-0812">Transmembrane</keyword>
<keyword evidence="12 19" id="KW-1133">Transmembrane helix</keyword>
<feature type="transmembrane region" description="Helical" evidence="19">
    <location>
        <begin position="143"/>
        <end position="163"/>
    </location>
</feature>
<feature type="transmembrane region" description="Helical" evidence="19">
    <location>
        <begin position="117"/>
        <end position="137"/>
    </location>
</feature>
<evidence type="ECO:0000256" key="18">
    <source>
        <dbReference type="ARBA" id="ARBA00049504"/>
    </source>
</evidence>
<sequence>MRISLNTFKWYDPAWAAFIFFTRLPLWRIHEPPRECYRSVVEFWPLVGWLTGGIMAAVIYFGSFIMPHAIAVLLAIAARILVTGALHEDGLADFFDGFGGGGNNRQRILDIMKDSRIGTYGVIGLGLYMLILFFSLSSMPAKLAALTILAADPFCKMVSAQIISMMPYARTEDEAKARVVYRKINLKAGIGLFIQGILPLVFLIFAVDGRIRWDLLIFAPCLVMYFLYLMIWHKIKGYTGDCCGAIFLLTELSFYLCATYQFFNNNALWTLF</sequence>
<evidence type="ECO:0000256" key="17">
    <source>
        <dbReference type="ARBA" id="ARBA00048623"/>
    </source>
</evidence>
<evidence type="ECO:0000256" key="2">
    <source>
        <dbReference type="ARBA" id="ARBA00004651"/>
    </source>
</evidence>
<dbReference type="Proteomes" id="UP000706891">
    <property type="component" value="Unassembled WGS sequence"/>
</dbReference>
<reference evidence="20" key="2">
    <citation type="journal article" date="2021" name="Sci. Rep.">
        <title>The distribution of antibiotic resistance genes in chicken gut microbiota commensals.</title>
        <authorList>
            <person name="Juricova H."/>
            <person name="Matiasovicova J."/>
            <person name="Kubasova T."/>
            <person name="Cejkova D."/>
            <person name="Rychlik I."/>
        </authorList>
    </citation>
    <scope>NUCLEOTIDE SEQUENCE</scope>
    <source>
        <strain evidence="20">An824</strain>
    </source>
</reference>
<evidence type="ECO:0000256" key="10">
    <source>
        <dbReference type="ARBA" id="ARBA00022692"/>
    </source>
</evidence>
<evidence type="ECO:0000256" key="12">
    <source>
        <dbReference type="ARBA" id="ARBA00022989"/>
    </source>
</evidence>
<feature type="transmembrane region" description="Helical" evidence="19">
    <location>
        <begin position="243"/>
        <end position="263"/>
    </location>
</feature>
<reference evidence="20" key="1">
    <citation type="submission" date="2020-08" db="EMBL/GenBank/DDBJ databases">
        <authorList>
            <person name="Cejkova D."/>
            <person name="Kubasova T."/>
            <person name="Jahodarova E."/>
            <person name="Rychlik I."/>
        </authorList>
    </citation>
    <scope>NUCLEOTIDE SEQUENCE</scope>
    <source>
        <strain evidence="20">An824</strain>
    </source>
</reference>
<evidence type="ECO:0000313" key="21">
    <source>
        <dbReference type="Proteomes" id="UP000706891"/>
    </source>
</evidence>
<evidence type="ECO:0000256" key="15">
    <source>
        <dbReference type="ARBA" id="ARBA00032605"/>
    </source>
</evidence>
<keyword evidence="13 19" id="KW-0472">Membrane</keyword>
<evidence type="ECO:0000256" key="8">
    <source>
        <dbReference type="ARBA" id="ARBA00022573"/>
    </source>
</evidence>
<comment type="catalytic activity">
    <reaction evidence="17 19">
        <text>alpha-ribazole + adenosylcob(III)inamide-GDP = adenosylcob(III)alamin + GMP + H(+)</text>
        <dbReference type="Rhea" id="RHEA:16049"/>
        <dbReference type="ChEBI" id="CHEBI:10329"/>
        <dbReference type="ChEBI" id="CHEBI:15378"/>
        <dbReference type="ChEBI" id="CHEBI:18408"/>
        <dbReference type="ChEBI" id="CHEBI:58115"/>
        <dbReference type="ChEBI" id="CHEBI:60487"/>
        <dbReference type="EC" id="2.7.8.26"/>
    </reaction>
</comment>
<feature type="transmembrane region" description="Helical" evidence="19">
    <location>
        <begin position="213"/>
        <end position="231"/>
    </location>
</feature>
<comment type="subcellular location">
    <subcellularLocation>
        <location evidence="2 19">Cell membrane</location>
        <topology evidence="2 19">Multi-pass membrane protein</topology>
    </subcellularLocation>
</comment>
<comment type="similarity">
    <text evidence="4 19">Belongs to the CobS family.</text>
</comment>
<dbReference type="RefSeq" id="WP_021948966.1">
    <property type="nucleotide sequence ID" value="NZ_JACJJG010000014.1"/>
</dbReference>
<comment type="catalytic activity">
    <reaction evidence="18 19">
        <text>alpha-ribazole 5'-phosphate + adenosylcob(III)inamide-GDP = adenosylcob(III)alamin 5'-phosphate + GMP + H(+)</text>
        <dbReference type="Rhea" id="RHEA:23560"/>
        <dbReference type="ChEBI" id="CHEBI:15378"/>
        <dbReference type="ChEBI" id="CHEBI:57918"/>
        <dbReference type="ChEBI" id="CHEBI:58115"/>
        <dbReference type="ChEBI" id="CHEBI:60487"/>
        <dbReference type="ChEBI" id="CHEBI:60493"/>
        <dbReference type="EC" id="2.7.8.26"/>
    </reaction>
</comment>
<comment type="caution">
    <text evidence="20">The sequence shown here is derived from an EMBL/GenBank/DDBJ whole genome shotgun (WGS) entry which is preliminary data.</text>
</comment>
<dbReference type="InterPro" id="IPR003805">
    <property type="entry name" value="CobS"/>
</dbReference>
<dbReference type="EMBL" id="JACJJG010000014">
    <property type="protein sequence ID" value="MBM6673159.1"/>
    <property type="molecule type" value="Genomic_DNA"/>
</dbReference>
<evidence type="ECO:0000256" key="7">
    <source>
        <dbReference type="ARBA" id="ARBA00022475"/>
    </source>
</evidence>
<keyword evidence="8 19" id="KW-0169">Cobalamin biosynthesis</keyword>